<evidence type="ECO:0000256" key="4">
    <source>
        <dbReference type="PROSITE-ProRule" id="PRU00169"/>
    </source>
</evidence>
<dbReference type="PANTHER" id="PTHR44591">
    <property type="entry name" value="STRESS RESPONSE REGULATOR PROTEIN 1"/>
    <property type="match status" value="1"/>
</dbReference>
<name>A0A1H1SZE6_9BRAD</name>
<accession>A0A1H1SZE6</accession>
<reference evidence="7" key="1">
    <citation type="submission" date="2016-10" db="EMBL/GenBank/DDBJ databases">
        <authorList>
            <person name="Varghese N."/>
            <person name="Submissions S."/>
        </authorList>
    </citation>
    <scope>NUCLEOTIDE SEQUENCE [LARGE SCALE GENOMIC DNA]</scope>
    <source>
        <strain evidence="7">GAS369</strain>
    </source>
</reference>
<evidence type="ECO:0000313" key="6">
    <source>
        <dbReference type="EMBL" id="SDS53284.1"/>
    </source>
</evidence>
<dbReference type="SUPFAM" id="SSF52172">
    <property type="entry name" value="CheY-like"/>
    <property type="match status" value="1"/>
</dbReference>
<dbReference type="PROSITE" id="PS50110">
    <property type="entry name" value="RESPONSE_REGULATORY"/>
    <property type="match status" value="1"/>
</dbReference>
<gene>
    <name evidence="6" type="ORF">SAMN05444158_2345</name>
</gene>
<evidence type="ECO:0000256" key="3">
    <source>
        <dbReference type="ARBA" id="ARBA00023163"/>
    </source>
</evidence>
<dbReference type="Gene3D" id="3.40.50.2300">
    <property type="match status" value="1"/>
</dbReference>
<keyword evidence="1 4" id="KW-0597">Phosphoprotein</keyword>
<dbReference type="InterPro" id="IPR050595">
    <property type="entry name" value="Bact_response_regulator"/>
</dbReference>
<protein>
    <submittedName>
        <fullName evidence="6">Response regulator receiver domain-containing protein</fullName>
    </submittedName>
</protein>
<evidence type="ECO:0000313" key="7">
    <source>
        <dbReference type="Proteomes" id="UP000243904"/>
    </source>
</evidence>
<keyword evidence="7" id="KW-1185">Reference proteome</keyword>
<dbReference type="Proteomes" id="UP000243904">
    <property type="component" value="Chromosome I"/>
</dbReference>
<dbReference type="AlphaFoldDB" id="A0A1H1SZE6"/>
<dbReference type="PANTHER" id="PTHR44591:SF3">
    <property type="entry name" value="RESPONSE REGULATORY DOMAIN-CONTAINING PROTEIN"/>
    <property type="match status" value="1"/>
</dbReference>
<evidence type="ECO:0000256" key="1">
    <source>
        <dbReference type="ARBA" id="ARBA00022553"/>
    </source>
</evidence>
<dbReference type="SMART" id="SM00448">
    <property type="entry name" value="REC"/>
    <property type="match status" value="1"/>
</dbReference>
<sequence>MTKIGYQVSMIDAHHPRAGNTEIDSPARRAMVYVVDDDFDVLKSLRFLLETEGFDVRTFRSGSALLASRTRHDADCLVIDYKMAGIDGIELARKLRDLNVDTPIVLITGYPDESILTKASLAGVRQVLLKPHLEDSLVASVRNFMETNRAAD</sequence>
<evidence type="ECO:0000259" key="5">
    <source>
        <dbReference type="PROSITE" id="PS50110"/>
    </source>
</evidence>
<evidence type="ECO:0000256" key="2">
    <source>
        <dbReference type="ARBA" id="ARBA00023015"/>
    </source>
</evidence>
<keyword evidence="3" id="KW-0804">Transcription</keyword>
<dbReference type="EMBL" id="LT629750">
    <property type="protein sequence ID" value="SDS53284.1"/>
    <property type="molecule type" value="Genomic_DNA"/>
</dbReference>
<feature type="domain" description="Response regulatory" evidence="5">
    <location>
        <begin position="31"/>
        <end position="145"/>
    </location>
</feature>
<dbReference type="Pfam" id="PF00072">
    <property type="entry name" value="Response_reg"/>
    <property type="match status" value="1"/>
</dbReference>
<dbReference type="InterPro" id="IPR001789">
    <property type="entry name" value="Sig_transdc_resp-reg_receiver"/>
</dbReference>
<feature type="modified residue" description="4-aspartylphosphate" evidence="4">
    <location>
        <position position="80"/>
    </location>
</feature>
<proteinExistence type="predicted"/>
<dbReference type="InterPro" id="IPR011006">
    <property type="entry name" value="CheY-like_superfamily"/>
</dbReference>
<keyword evidence="2" id="KW-0805">Transcription regulation</keyword>
<dbReference type="GO" id="GO:0000160">
    <property type="term" value="P:phosphorelay signal transduction system"/>
    <property type="evidence" value="ECO:0007669"/>
    <property type="project" value="InterPro"/>
</dbReference>
<organism evidence="6 7">
    <name type="scientific">Bradyrhizobium canariense</name>
    <dbReference type="NCBI Taxonomy" id="255045"/>
    <lineage>
        <taxon>Bacteria</taxon>
        <taxon>Pseudomonadati</taxon>
        <taxon>Pseudomonadota</taxon>
        <taxon>Alphaproteobacteria</taxon>
        <taxon>Hyphomicrobiales</taxon>
        <taxon>Nitrobacteraceae</taxon>
        <taxon>Bradyrhizobium</taxon>
    </lineage>
</organism>